<organism evidence="2 3">
    <name type="scientific">Streptomyces marianii</name>
    <dbReference type="NCBI Taxonomy" id="1817406"/>
    <lineage>
        <taxon>Bacteria</taxon>
        <taxon>Bacillati</taxon>
        <taxon>Actinomycetota</taxon>
        <taxon>Actinomycetes</taxon>
        <taxon>Kitasatosporales</taxon>
        <taxon>Streptomycetaceae</taxon>
        <taxon>Streptomyces</taxon>
    </lineage>
</organism>
<dbReference type="Proteomes" id="UP000305921">
    <property type="component" value="Unassembled WGS sequence"/>
</dbReference>
<dbReference type="GO" id="GO:0045892">
    <property type="term" value="P:negative regulation of DNA-templated transcription"/>
    <property type="evidence" value="ECO:0007669"/>
    <property type="project" value="TreeGrafter"/>
</dbReference>
<dbReference type="OrthoDB" id="4218488at2"/>
<dbReference type="PANTHER" id="PTHR30136">
    <property type="entry name" value="HELIX-TURN-HELIX TRANSCRIPTIONAL REGULATOR, ICLR FAMILY"/>
    <property type="match status" value="1"/>
</dbReference>
<feature type="region of interest" description="Disordered" evidence="1">
    <location>
        <begin position="1"/>
        <end position="36"/>
    </location>
</feature>
<keyword evidence="3" id="KW-1185">Reference proteome</keyword>
<dbReference type="EMBL" id="VAWE01000002">
    <property type="protein sequence ID" value="TLQ39274.1"/>
    <property type="molecule type" value="Genomic_DNA"/>
</dbReference>
<evidence type="ECO:0008006" key="4">
    <source>
        <dbReference type="Google" id="ProtNLM"/>
    </source>
</evidence>
<dbReference type="RefSeq" id="WP_138058086.1">
    <property type="nucleotide sequence ID" value="NZ_VAWE01000002.1"/>
</dbReference>
<evidence type="ECO:0000256" key="1">
    <source>
        <dbReference type="SAM" id="MobiDB-lite"/>
    </source>
</evidence>
<evidence type="ECO:0000313" key="3">
    <source>
        <dbReference type="Proteomes" id="UP000305921"/>
    </source>
</evidence>
<dbReference type="GO" id="GO:0003677">
    <property type="term" value="F:DNA binding"/>
    <property type="evidence" value="ECO:0007669"/>
    <property type="project" value="TreeGrafter"/>
</dbReference>
<dbReference type="InterPro" id="IPR050707">
    <property type="entry name" value="HTH_MetabolicPath_Reg"/>
</dbReference>
<dbReference type="SUPFAM" id="SSF46785">
    <property type="entry name" value="Winged helix' DNA-binding domain"/>
    <property type="match status" value="1"/>
</dbReference>
<evidence type="ECO:0000313" key="2">
    <source>
        <dbReference type="EMBL" id="TLQ39274.1"/>
    </source>
</evidence>
<protein>
    <recommendedName>
        <fullName evidence="4">Helix-turn-helix domain-containing protein</fullName>
    </recommendedName>
</protein>
<proteinExistence type="predicted"/>
<name>A0A5R9DU42_9ACTN</name>
<gene>
    <name evidence="2" type="ORF">FEF34_38425</name>
</gene>
<sequence length="277" mass="29651">MSRIPTRPSSSGSWSPPGVPPVLAAVSSSRQPPQSAGRGFRVLHALLHLGARDEHQLAEIARAAGLQPSHASKLLKAAAAENLVERGTRRGTYRLTRESAPLAQEPRTPASTPTVRRIVEDLQQETEVAAAWHEPHFRVGLGLHLTLVDMACPQPELRTAAAQQDGNLRTTAAGRAVLAYAPSEIAVGPDDLPLTLPPATQDTIRSTRIALRRYPGVCTLATPVLRGQHLVGVLSVTGDDRLFQDPLRAQEFAVLLRRAAGRAAGPLRQQAAGRRTA</sequence>
<dbReference type="PANTHER" id="PTHR30136:SF35">
    <property type="entry name" value="HTH-TYPE TRANSCRIPTIONAL REGULATOR RV1719"/>
    <property type="match status" value="1"/>
</dbReference>
<dbReference type="InterPro" id="IPR036390">
    <property type="entry name" value="WH_DNA-bd_sf"/>
</dbReference>
<dbReference type="Gene3D" id="1.10.10.10">
    <property type="entry name" value="Winged helix-like DNA-binding domain superfamily/Winged helix DNA-binding domain"/>
    <property type="match status" value="1"/>
</dbReference>
<comment type="caution">
    <text evidence="2">The sequence shown here is derived from an EMBL/GenBank/DDBJ whole genome shotgun (WGS) entry which is preliminary data.</text>
</comment>
<dbReference type="SUPFAM" id="SSF55781">
    <property type="entry name" value="GAF domain-like"/>
    <property type="match status" value="1"/>
</dbReference>
<dbReference type="InterPro" id="IPR036388">
    <property type="entry name" value="WH-like_DNA-bd_sf"/>
</dbReference>
<accession>A0A5R9DU42</accession>
<dbReference type="GO" id="GO:0003700">
    <property type="term" value="F:DNA-binding transcription factor activity"/>
    <property type="evidence" value="ECO:0007669"/>
    <property type="project" value="TreeGrafter"/>
</dbReference>
<reference evidence="2 3" key="1">
    <citation type="submission" date="2019-05" db="EMBL/GenBank/DDBJ databases">
        <title>Streptomyces marianii sp. nov., a novel marine actinomycete from southern coast of India.</title>
        <authorList>
            <person name="Iniyan A.M."/>
            <person name="Wink J."/>
            <person name="Ramprasad E."/>
            <person name="Ramana C.V."/>
            <person name="Bunk B."/>
            <person name="Sproer C."/>
            <person name="Joseph F.-J.R.S."/>
            <person name="Vincent S.G.P."/>
        </authorList>
    </citation>
    <scope>NUCLEOTIDE SEQUENCE [LARGE SCALE GENOMIC DNA]</scope>
    <source>
        <strain evidence="2 3">ICN19</strain>
    </source>
</reference>
<dbReference type="AlphaFoldDB" id="A0A5R9DU42"/>